<dbReference type="InParanoid" id="C7QEW3"/>
<gene>
    <name evidence="1" type="ordered locus">Caci_4015</name>
</gene>
<dbReference type="KEGG" id="cai:Caci_4015"/>
<dbReference type="eggNOG" id="COG0457">
    <property type="taxonomic scope" value="Bacteria"/>
</dbReference>
<dbReference type="Proteomes" id="UP000000851">
    <property type="component" value="Chromosome"/>
</dbReference>
<dbReference type="HOGENOM" id="CLU_616350_0_0_11"/>
<dbReference type="Gene3D" id="1.25.40.10">
    <property type="entry name" value="Tetratricopeptide repeat domain"/>
    <property type="match status" value="2"/>
</dbReference>
<dbReference type="RefSeq" id="WP_015792612.1">
    <property type="nucleotide sequence ID" value="NC_013131.1"/>
</dbReference>
<dbReference type="InterPro" id="IPR011990">
    <property type="entry name" value="TPR-like_helical_dom_sf"/>
</dbReference>
<accession>C7QEW3</accession>
<organism evidence="1 2">
    <name type="scientific">Catenulispora acidiphila (strain DSM 44928 / JCM 14897 / NBRC 102108 / NRRL B-24433 / ID139908)</name>
    <dbReference type="NCBI Taxonomy" id="479433"/>
    <lineage>
        <taxon>Bacteria</taxon>
        <taxon>Bacillati</taxon>
        <taxon>Actinomycetota</taxon>
        <taxon>Actinomycetes</taxon>
        <taxon>Catenulisporales</taxon>
        <taxon>Catenulisporaceae</taxon>
        <taxon>Catenulispora</taxon>
    </lineage>
</organism>
<dbReference type="SMART" id="SM00028">
    <property type="entry name" value="TPR"/>
    <property type="match status" value="3"/>
</dbReference>
<dbReference type="AlphaFoldDB" id="C7QEW3"/>
<proteinExistence type="predicted"/>
<name>C7QEW3_CATAD</name>
<reference evidence="1 2" key="1">
    <citation type="journal article" date="2009" name="Stand. Genomic Sci.">
        <title>Complete genome sequence of Catenulispora acidiphila type strain (ID 139908).</title>
        <authorList>
            <person name="Copeland A."/>
            <person name="Lapidus A."/>
            <person name="Glavina Del Rio T."/>
            <person name="Nolan M."/>
            <person name="Lucas S."/>
            <person name="Chen F."/>
            <person name="Tice H."/>
            <person name="Cheng J.F."/>
            <person name="Bruce D."/>
            <person name="Goodwin L."/>
            <person name="Pitluck S."/>
            <person name="Mikhailova N."/>
            <person name="Pati A."/>
            <person name="Ivanova N."/>
            <person name="Mavromatis K."/>
            <person name="Chen A."/>
            <person name="Palaniappan K."/>
            <person name="Chain P."/>
            <person name="Land M."/>
            <person name="Hauser L."/>
            <person name="Chang Y.J."/>
            <person name="Jeffries C.D."/>
            <person name="Chertkov O."/>
            <person name="Brettin T."/>
            <person name="Detter J.C."/>
            <person name="Han C."/>
            <person name="Ali Z."/>
            <person name="Tindall B.J."/>
            <person name="Goker M."/>
            <person name="Bristow J."/>
            <person name="Eisen J.A."/>
            <person name="Markowitz V."/>
            <person name="Hugenholtz P."/>
            <person name="Kyrpides N.C."/>
            <person name="Klenk H.P."/>
        </authorList>
    </citation>
    <scope>NUCLEOTIDE SEQUENCE [LARGE SCALE GENOMIC DNA]</scope>
    <source>
        <strain evidence="2">DSM 44928 / JCM 14897 / NBRC 102108 / NRRL B-24433 / ID139908</strain>
    </source>
</reference>
<dbReference type="PANTHER" id="PTHR10098">
    <property type="entry name" value="RAPSYN-RELATED"/>
    <property type="match status" value="1"/>
</dbReference>
<evidence type="ECO:0000313" key="1">
    <source>
        <dbReference type="EMBL" id="ACU72883.1"/>
    </source>
</evidence>
<dbReference type="InterPro" id="IPR019734">
    <property type="entry name" value="TPR_rpt"/>
</dbReference>
<protein>
    <submittedName>
        <fullName evidence="1">Tetratricopeptide domain protein</fullName>
    </submittedName>
</protein>
<keyword evidence="2" id="KW-1185">Reference proteome</keyword>
<sequence length="444" mass="47523">MSTTLTPEQANAAAEVLEHLTSTGDRSHTAVMTDAARMVLKAQIGRYARVANAVRLVSQILLPPLPGDEVVDGAPVFETFDDALAWYRDNADGIYEVLLQARLYEVDEDSCRVVRGLEQVMAFVHDVDRRVILADLALASARRWCDEHAQAQALLNRGGGYKVAGQPAKAVVDYREAARLFARLDDAVGSNAALSRLAVAHAAARQLDEADDILGQVLVRCGEGAVEAALAGLAYVNRSWVAAQRGQWDKAIEGGLVGLNKLQGCDADPQWLRDAHLELVNAYIGAGDIDHASQHLAALKASIVNGPENVPQRIATALVDGELLLAQAHEHDALCAFQRALALQFAGPAPYNAADALDGAGKAHSRLGELDQAVEHHAAALSLRLRAGEPFATARTRYHLARAKNASGAADEATQLREQALLDLRGIVDPAADDLRSELELLTP</sequence>
<dbReference type="EMBL" id="CP001700">
    <property type="protein sequence ID" value="ACU72883.1"/>
    <property type="molecule type" value="Genomic_DNA"/>
</dbReference>
<dbReference type="SUPFAM" id="SSF48452">
    <property type="entry name" value="TPR-like"/>
    <property type="match status" value="2"/>
</dbReference>
<dbReference type="PANTHER" id="PTHR10098:SF108">
    <property type="entry name" value="TETRATRICOPEPTIDE REPEAT PROTEIN 28"/>
    <property type="match status" value="1"/>
</dbReference>
<evidence type="ECO:0000313" key="2">
    <source>
        <dbReference type="Proteomes" id="UP000000851"/>
    </source>
</evidence>